<evidence type="ECO:0000313" key="2">
    <source>
        <dbReference type="Proteomes" id="UP000215616"/>
    </source>
</evidence>
<dbReference type="AlphaFoldDB" id="A0A258D787"/>
<gene>
    <name evidence="1" type="ORF">B7Z12_09665</name>
</gene>
<sequence length="200" mass="22120">MNVGQSWFKTNEAEDVAGSVRHVLRCWPLIPDDPHVWKWIALALHSAIQGACVAHLVTTARPVGAVTDRNAKEWMEYFERSRTEDGLLPPRTYLMALPDLLKSARKPDSAGSGAASSPIRINDNELGGLEGFHNEVRNQFVHFEPMGWSIEVSGMAHLAALIGRLLSEIIDAGWAFRNETAAWRNELRNGAIALTKLGEV</sequence>
<accession>A0A258D787</accession>
<evidence type="ECO:0000313" key="1">
    <source>
        <dbReference type="EMBL" id="OYX03628.1"/>
    </source>
</evidence>
<proteinExistence type="predicted"/>
<dbReference type="EMBL" id="NCDQ01000133">
    <property type="protein sequence ID" value="OYX03628.1"/>
    <property type="molecule type" value="Genomic_DNA"/>
</dbReference>
<comment type="caution">
    <text evidence="1">The sequence shown here is derived from an EMBL/GenBank/DDBJ whole genome shotgun (WGS) entry which is preliminary data.</text>
</comment>
<reference evidence="1 2" key="1">
    <citation type="submission" date="2017-03" db="EMBL/GenBank/DDBJ databases">
        <title>Lifting the veil on microbial sulfur biogeochemistry in mining wastewaters.</title>
        <authorList>
            <person name="Kantor R.S."/>
            <person name="Colenbrander Nelson T."/>
            <person name="Marshall S."/>
            <person name="Bennett D."/>
            <person name="Apte S."/>
            <person name="Camacho D."/>
            <person name="Thomas B.C."/>
            <person name="Warren L.A."/>
            <person name="Banfield J.F."/>
        </authorList>
    </citation>
    <scope>NUCLEOTIDE SEQUENCE [LARGE SCALE GENOMIC DNA]</scope>
    <source>
        <strain evidence="1">32-67-7</strain>
    </source>
</reference>
<organism evidence="1 2">
    <name type="scientific">Caulobacter vibrioides</name>
    <name type="common">Caulobacter crescentus</name>
    <dbReference type="NCBI Taxonomy" id="155892"/>
    <lineage>
        <taxon>Bacteria</taxon>
        <taxon>Pseudomonadati</taxon>
        <taxon>Pseudomonadota</taxon>
        <taxon>Alphaproteobacteria</taxon>
        <taxon>Caulobacterales</taxon>
        <taxon>Caulobacteraceae</taxon>
        <taxon>Caulobacter</taxon>
    </lineage>
</organism>
<protein>
    <submittedName>
        <fullName evidence="1">Uncharacterized protein</fullName>
    </submittedName>
</protein>
<dbReference type="Proteomes" id="UP000215616">
    <property type="component" value="Unassembled WGS sequence"/>
</dbReference>
<name>A0A258D787_CAUVI</name>